<dbReference type="InterPro" id="IPR036865">
    <property type="entry name" value="CRAL-TRIO_dom_sf"/>
</dbReference>
<gene>
    <name evidence="1" type="ORF">BLA29_010480</name>
</gene>
<sequence length="175" mass="20859">MTSTSSENVDNKIQQIRSIIIEQYERNKDLYYEKDIEFLLKDDWTVERFIQRGKTVDKSSQLLNNMLKVRVEMKMDEIKHASFPRELFKIGYVFNGGYDRQGNGLIFIRYRFYRKIKELDQRIKQFMCHQMEMMDTKTMGHGMAIIVDLRSIGLNNIDIDYSLWGINHLINCCPP</sequence>
<evidence type="ECO:0008006" key="3">
    <source>
        <dbReference type="Google" id="ProtNLM"/>
    </source>
</evidence>
<dbReference type="InterPro" id="IPR036273">
    <property type="entry name" value="CRAL/TRIO_N_dom_sf"/>
</dbReference>
<dbReference type="PANTHER" id="PTHR46384">
    <property type="entry name" value="MOTILE SPERM DOMAIN-CONTAINING PROTEIN 2"/>
    <property type="match status" value="1"/>
</dbReference>
<dbReference type="SUPFAM" id="SSF52087">
    <property type="entry name" value="CRAL/TRIO domain"/>
    <property type="match status" value="1"/>
</dbReference>
<dbReference type="PANTHER" id="PTHR46384:SF1">
    <property type="entry name" value="MOTILE SPERM DOMAIN-CONTAINING PROTEIN 2"/>
    <property type="match status" value="1"/>
</dbReference>
<dbReference type="GO" id="GO:0140284">
    <property type="term" value="C:endoplasmic reticulum-endosome membrane contact site"/>
    <property type="evidence" value="ECO:0007669"/>
    <property type="project" value="TreeGrafter"/>
</dbReference>
<proteinExistence type="predicted"/>
<dbReference type="AlphaFoldDB" id="A0A1Y3BS86"/>
<name>A0A1Y3BS86_EURMA</name>
<dbReference type="InterPro" id="IPR053012">
    <property type="entry name" value="ER-organelle_contact"/>
</dbReference>
<dbReference type="SUPFAM" id="SSF46938">
    <property type="entry name" value="CRAL/TRIO N-terminal domain"/>
    <property type="match status" value="1"/>
</dbReference>
<protein>
    <recommendedName>
        <fullName evidence="3">CRAL-TRIO domain-containing protein</fullName>
    </recommendedName>
</protein>
<organism evidence="1 2">
    <name type="scientific">Euroglyphus maynei</name>
    <name type="common">Mayne's house dust mite</name>
    <dbReference type="NCBI Taxonomy" id="6958"/>
    <lineage>
        <taxon>Eukaryota</taxon>
        <taxon>Metazoa</taxon>
        <taxon>Ecdysozoa</taxon>
        <taxon>Arthropoda</taxon>
        <taxon>Chelicerata</taxon>
        <taxon>Arachnida</taxon>
        <taxon>Acari</taxon>
        <taxon>Acariformes</taxon>
        <taxon>Sarcoptiformes</taxon>
        <taxon>Astigmata</taxon>
        <taxon>Psoroptidia</taxon>
        <taxon>Analgoidea</taxon>
        <taxon>Pyroglyphidae</taxon>
        <taxon>Pyroglyphinae</taxon>
        <taxon>Euroglyphus</taxon>
    </lineage>
</organism>
<dbReference type="Proteomes" id="UP000194236">
    <property type="component" value="Unassembled WGS sequence"/>
</dbReference>
<accession>A0A1Y3BS86</accession>
<dbReference type="EMBL" id="MUJZ01008508">
    <property type="protein sequence ID" value="OTF82426.1"/>
    <property type="molecule type" value="Genomic_DNA"/>
</dbReference>
<comment type="caution">
    <text evidence="1">The sequence shown here is derived from an EMBL/GenBank/DDBJ whole genome shotgun (WGS) entry which is preliminary data.</text>
</comment>
<keyword evidence="2" id="KW-1185">Reference proteome</keyword>
<evidence type="ECO:0000313" key="2">
    <source>
        <dbReference type="Proteomes" id="UP000194236"/>
    </source>
</evidence>
<dbReference type="OrthoDB" id="75724at2759"/>
<reference evidence="1 2" key="1">
    <citation type="submission" date="2017-03" db="EMBL/GenBank/DDBJ databases">
        <title>Genome Survey of Euroglyphus maynei.</title>
        <authorList>
            <person name="Arlian L.G."/>
            <person name="Morgan M.S."/>
            <person name="Rider S.D."/>
        </authorList>
    </citation>
    <scope>NUCLEOTIDE SEQUENCE [LARGE SCALE GENOMIC DNA]</scope>
    <source>
        <strain evidence="1">Arlian Lab</strain>
        <tissue evidence="1">Whole body</tissue>
    </source>
</reference>
<dbReference type="Gene3D" id="3.40.525.10">
    <property type="entry name" value="CRAL-TRIO lipid binding domain"/>
    <property type="match status" value="1"/>
</dbReference>
<evidence type="ECO:0000313" key="1">
    <source>
        <dbReference type="EMBL" id="OTF82426.1"/>
    </source>
</evidence>
<dbReference type="GO" id="GO:0012505">
    <property type="term" value="C:endomembrane system"/>
    <property type="evidence" value="ECO:0007669"/>
    <property type="project" value="TreeGrafter"/>
</dbReference>
<feature type="non-terminal residue" evidence="1">
    <location>
        <position position="175"/>
    </location>
</feature>